<keyword evidence="6 8" id="KW-1133">Transmembrane helix</keyword>
<organism evidence="9 10">
    <name type="scientific">Triparma laevis f. longispina</name>
    <dbReference type="NCBI Taxonomy" id="1714387"/>
    <lineage>
        <taxon>Eukaryota</taxon>
        <taxon>Sar</taxon>
        <taxon>Stramenopiles</taxon>
        <taxon>Ochrophyta</taxon>
        <taxon>Bolidophyceae</taxon>
        <taxon>Parmales</taxon>
        <taxon>Triparmaceae</taxon>
        <taxon>Triparma</taxon>
    </lineage>
</organism>
<evidence type="ECO:0000256" key="5">
    <source>
        <dbReference type="ARBA" id="ARBA00022824"/>
    </source>
</evidence>
<proteinExistence type="inferred from homology"/>
<evidence type="ECO:0000256" key="8">
    <source>
        <dbReference type="SAM" id="Phobius"/>
    </source>
</evidence>
<dbReference type="Proteomes" id="UP001165122">
    <property type="component" value="Unassembled WGS sequence"/>
</dbReference>
<dbReference type="EMBL" id="BRXW01000703">
    <property type="protein sequence ID" value="GMH74881.1"/>
    <property type="molecule type" value="Genomic_DNA"/>
</dbReference>
<dbReference type="InterPro" id="IPR013969">
    <property type="entry name" value="Oligosacch_biosynth_Alg14"/>
</dbReference>
<dbReference type="PANTHER" id="PTHR12154">
    <property type="entry name" value="GLYCOSYL TRANSFERASE-RELATED"/>
    <property type="match status" value="1"/>
</dbReference>
<comment type="subcellular location">
    <subcellularLocation>
        <location evidence="1">Endoplasmic reticulum membrane</location>
        <topology evidence="1">Single-pass membrane protein</topology>
    </subcellularLocation>
</comment>
<dbReference type="Gene3D" id="3.40.50.2000">
    <property type="entry name" value="Glycogen Phosphorylase B"/>
    <property type="match status" value="1"/>
</dbReference>
<dbReference type="Pfam" id="PF08660">
    <property type="entry name" value="Alg14"/>
    <property type="match status" value="1"/>
</dbReference>
<sequence>MFDTIIIPTILLTFTIPQFSTLLNLLIYISLTILLLLRLLHLLNLLYNLSPTSKTTLSTFYGSGGHTTELLLLLKVLNLDPLTTKTINYCGLDDPRSQKIISKSPNHYYLPRSRYVLQSWLTTPFTALWSLAYTFVLVIYEQIIEPSDIILSNGPGTGLIVLACFRVSNWVLGTGTRLIYVESWCRVRRLSLTGRLGARIVDRFGVCWSGVEGPGRELLDGVMFESDTKINNKTTPPKITHKKPRIAYSTLLMLGVWLALTFQ</sequence>
<dbReference type="GO" id="GO:0006488">
    <property type="term" value="P:dolichol-linked oligosaccharide biosynthetic process"/>
    <property type="evidence" value="ECO:0007669"/>
    <property type="project" value="InterPro"/>
</dbReference>
<dbReference type="OrthoDB" id="17098at2759"/>
<feature type="transmembrane region" description="Helical" evidence="8">
    <location>
        <begin position="160"/>
        <end position="180"/>
    </location>
</feature>
<evidence type="ECO:0000256" key="1">
    <source>
        <dbReference type="ARBA" id="ARBA00004389"/>
    </source>
</evidence>
<feature type="transmembrane region" description="Helical" evidence="8">
    <location>
        <begin position="120"/>
        <end position="140"/>
    </location>
</feature>
<dbReference type="GO" id="GO:0004577">
    <property type="term" value="F:N-acetylglucosaminyldiphosphodolichol N-acetylglucosaminyltransferase activity"/>
    <property type="evidence" value="ECO:0007669"/>
    <property type="project" value="TreeGrafter"/>
</dbReference>
<gene>
    <name evidence="9" type="ORF">TrLO_g14189</name>
</gene>
<reference evidence="10" key="1">
    <citation type="journal article" date="2023" name="Commun. Biol.">
        <title>Genome analysis of Parmales, the sister group of diatoms, reveals the evolutionary specialization of diatoms from phago-mixotrophs to photoautotrophs.</title>
        <authorList>
            <person name="Ban H."/>
            <person name="Sato S."/>
            <person name="Yoshikawa S."/>
            <person name="Yamada K."/>
            <person name="Nakamura Y."/>
            <person name="Ichinomiya M."/>
            <person name="Sato N."/>
            <person name="Blanc-Mathieu R."/>
            <person name="Endo H."/>
            <person name="Kuwata A."/>
            <person name="Ogata H."/>
        </authorList>
    </citation>
    <scope>NUCLEOTIDE SEQUENCE [LARGE SCALE GENOMIC DNA]</scope>
    <source>
        <strain evidence="10">NIES 3700</strain>
    </source>
</reference>
<feature type="transmembrane region" description="Helical" evidence="8">
    <location>
        <begin position="25"/>
        <end position="47"/>
    </location>
</feature>
<evidence type="ECO:0000313" key="9">
    <source>
        <dbReference type="EMBL" id="GMH74881.1"/>
    </source>
</evidence>
<evidence type="ECO:0000256" key="3">
    <source>
        <dbReference type="ARBA" id="ARBA00017467"/>
    </source>
</evidence>
<feature type="transmembrane region" description="Helical" evidence="8">
    <location>
        <begin position="246"/>
        <end position="262"/>
    </location>
</feature>
<dbReference type="GO" id="GO:0043541">
    <property type="term" value="C:UDP-N-acetylglucosamine transferase complex"/>
    <property type="evidence" value="ECO:0007669"/>
    <property type="project" value="TreeGrafter"/>
</dbReference>
<dbReference type="PANTHER" id="PTHR12154:SF4">
    <property type="entry name" value="UDP-N-ACETYLGLUCOSAMINE TRANSFERASE SUBUNIT ALG14 HOMOLOG"/>
    <property type="match status" value="1"/>
</dbReference>
<evidence type="ECO:0000256" key="7">
    <source>
        <dbReference type="ARBA" id="ARBA00023136"/>
    </source>
</evidence>
<name>A0A9W7AQL9_9STRA</name>
<accession>A0A9W7AQL9</accession>
<evidence type="ECO:0000256" key="6">
    <source>
        <dbReference type="ARBA" id="ARBA00022989"/>
    </source>
</evidence>
<keyword evidence="10" id="KW-1185">Reference proteome</keyword>
<keyword evidence="7 8" id="KW-0472">Membrane</keyword>
<comment type="similarity">
    <text evidence="2">Belongs to the ALG14 family.</text>
</comment>
<protein>
    <recommendedName>
        <fullName evidence="3">UDP-N-acetylglucosamine transferase subunit ALG14</fullName>
    </recommendedName>
</protein>
<evidence type="ECO:0000256" key="2">
    <source>
        <dbReference type="ARBA" id="ARBA00009731"/>
    </source>
</evidence>
<evidence type="ECO:0000256" key="4">
    <source>
        <dbReference type="ARBA" id="ARBA00022692"/>
    </source>
</evidence>
<keyword evidence="4 8" id="KW-0812">Transmembrane</keyword>
<dbReference type="AlphaFoldDB" id="A0A9W7AQL9"/>
<evidence type="ECO:0000313" key="10">
    <source>
        <dbReference type="Proteomes" id="UP001165122"/>
    </source>
</evidence>
<comment type="caution">
    <text evidence="9">The sequence shown here is derived from an EMBL/GenBank/DDBJ whole genome shotgun (WGS) entry which is preliminary data.</text>
</comment>
<keyword evidence="5" id="KW-0256">Endoplasmic reticulum</keyword>